<protein>
    <submittedName>
        <fullName evidence="2">Uncharacterized protein</fullName>
    </submittedName>
</protein>
<dbReference type="HOGENOM" id="CLU_092125_0_0_1"/>
<name>A0A0C9WPE8_9AGAR</name>
<evidence type="ECO:0000313" key="3">
    <source>
        <dbReference type="Proteomes" id="UP000054477"/>
    </source>
</evidence>
<organism evidence="2 3">
    <name type="scientific">Laccaria amethystina LaAM-08-1</name>
    <dbReference type="NCBI Taxonomy" id="1095629"/>
    <lineage>
        <taxon>Eukaryota</taxon>
        <taxon>Fungi</taxon>
        <taxon>Dikarya</taxon>
        <taxon>Basidiomycota</taxon>
        <taxon>Agaricomycotina</taxon>
        <taxon>Agaricomycetes</taxon>
        <taxon>Agaricomycetidae</taxon>
        <taxon>Agaricales</taxon>
        <taxon>Agaricineae</taxon>
        <taxon>Hydnangiaceae</taxon>
        <taxon>Laccaria</taxon>
    </lineage>
</organism>
<gene>
    <name evidence="2" type="ORF">K443DRAFT_13331</name>
</gene>
<feature type="compositionally biased region" description="Basic and acidic residues" evidence="1">
    <location>
        <begin position="231"/>
        <end position="245"/>
    </location>
</feature>
<reference evidence="2 3" key="1">
    <citation type="submission" date="2014-04" db="EMBL/GenBank/DDBJ databases">
        <authorList>
            <consortium name="DOE Joint Genome Institute"/>
            <person name="Kuo A."/>
            <person name="Kohler A."/>
            <person name="Nagy L.G."/>
            <person name="Floudas D."/>
            <person name="Copeland A."/>
            <person name="Barry K.W."/>
            <person name="Cichocki N."/>
            <person name="Veneault-Fourrey C."/>
            <person name="LaButti K."/>
            <person name="Lindquist E.A."/>
            <person name="Lipzen A."/>
            <person name="Lundell T."/>
            <person name="Morin E."/>
            <person name="Murat C."/>
            <person name="Sun H."/>
            <person name="Tunlid A."/>
            <person name="Henrissat B."/>
            <person name="Grigoriev I.V."/>
            <person name="Hibbett D.S."/>
            <person name="Martin F."/>
            <person name="Nordberg H.P."/>
            <person name="Cantor M.N."/>
            <person name="Hua S.X."/>
        </authorList>
    </citation>
    <scope>NUCLEOTIDE SEQUENCE [LARGE SCALE GENOMIC DNA]</scope>
    <source>
        <strain evidence="2 3">LaAM-08-1</strain>
    </source>
</reference>
<feature type="region of interest" description="Disordered" evidence="1">
    <location>
        <begin position="177"/>
        <end position="249"/>
    </location>
</feature>
<dbReference type="Proteomes" id="UP000054477">
    <property type="component" value="Unassembled WGS sequence"/>
</dbReference>
<accession>A0A0C9WPE8</accession>
<feature type="compositionally biased region" description="Gly residues" evidence="1">
    <location>
        <begin position="212"/>
        <end position="221"/>
    </location>
</feature>
<evidence type="ECO:0000256" key="1">
    <source>
        <dbReference type="SAM" id="MobiDB-lite"/>
    </source>
</evidence>
<proteinExistence type="predicted"/>
<sequence length="264" mass="29435">MSNDLEREILLFDQFECEQRSQETQKLFEFTKHNTRVAWAAMTKKQNIKTYRAVMVDEEEIWSADIVRAVFCSAMQEIDRLRKAKSDEAFDPKLNLVCENCDAREVACTPSTTLRSNRITCSTCAQLKKGCSRVARYMLQKCGGTWEKAGLEVDEEDFYKWYPEIMKPQSPYVVREGDETKGKKRAAAKGKAKAKALSDEEEDDGSVVSRGSGEGAVGETGGAAYSPMTTGRERVLGGDGNKEQAETGSYHLHHVATAFTVSPS</sequence>
<dbReference type="AlphaFoldDB" id="A0A0C9WPE8"/>
<feature type="compositionally biased region" description="Basic residues" evidence="1">
    <location>
        <begin position="182"/>
        <end position="194"/>
    </location>
</feature>
<dbReference type="EMBL" id="KN838884">
    <property type="protein sequence ID" value="KIJ92785.1"/>
    <property type="molecule type" value="Genomic_DNA"/>
</dbReference>
<evidence type="ECO:0000313" key="2">
    <source>
        <dbReference type="EMBL" id="KIJ92785.1"/>
    </source>
</evidence>
<reference evidence="3" key="2">
    <citation type="submission" date="2015-01" db="EMBL/GenBank/DDBJ databases">
        <title>Evolutionary Origins and Diversification of the Mycorrhizal Mutualists.</title>
        <authorList>
            <consortium name="DOE Joint Genome Institute"/>
            <consortium name="Mycorrhizal Genomics Consortium"/>
            <person name="Kohler A."/>
            <person name="Kuo A."/>
            <person name="Nagy L.G."/>
            <person name="Floudas D."/>
            <person name="Copeland A."/>
            <person name="Barry K.W."/>
            <person name="Cichocki N."/>
            <person name="Veneault-Fourrey C."/>
            <person name="LaButti K."/>
            <person name="Lindquist E.A."/>
            <person name="Lipzen A."/>
            <person name="Lundell T."/>
            <person name="Morin E."/>
            <person name="Murat C."/>
            <person name="Riley R."/>
            <person name="Ohm R."/>
            <person name="Sun H."/>
            <person name="Tunlid A."/>
            <person name="Henrissat B."/>
            <person name="Grigoriev I.V."/>
            <person name="Hibbett D.S."/>
            <person name="Martin F."/>
        </authorList>
    </citation>
    <scope>NUCLEOTIDE SEQUENCE [LARGE SCALE GENOMIC DNA]</scope>
    <source>
        <strain evidence="3">LaAM-08-1</strain>
    </source>
</reference>
<dbReference type="OrthoDB" id="3121336at2759"/>
<keyword evidence="3" id="KW-1185">Reference proteome</keyword>